<dbReference type="Gene3D" id="1.10.260.100">
    <property type="match status" value="1"/>
</dbReference>
<dbReference type="Pfam" id="PF16546">
    <property type="entry name" value="SGTA_dimer"/>
    <property type="match status" value="1"/>
</dbReference>
<dbReference type="InterPro" id="IPR032374">
    <property type="entry name" value="SGTA_dimer"/>
</dbReference>
<dbReference type="FunFam" id="1.25.40.10:FF:000207">
    <property type="entry name" value="Small glutamine-rich tetratricopeptide repeat-containing protein"/>
    <property type="match status" value="1"/>
</dbReference>
<sequence>MSDNRKKLALAIIDFLKTSIADKVISEENVESIDVAVECIADAFEVDKDQSGGASAAFGGKSLLEIADAAVSTESTSETKQEISAQDKAKAESLKAEGNKAIGARDFDTAVAKYTEAIALDPYNVVYYSNRAAAYTSANQLEKAVEDAEKAIELDPTFTKAYSRLGLAQYNLGNSVAAMKAYEKGMNAEGASPTDAMKSGYETAKKRAEAELGSSVDSEAANTRDVGESASTGNTGAGAGGLPDFSSMFGGGGMPSLADMMNNPQVMQAAQNLMSNPGALQGLMNNPDIARMAQNMGGEGGLEGLMNNPMLRNMAQQFMGGAGAGAGASGNSGSDSQQ</sequence>
<dbReference type="Proteomes" id="UP000182334">
    <property type="component" value="Chromosome I"/>
</dbReference>
<dbReference type="Gene3D" id="1.25.40.10">
    <property type="entry name" value="Tetratricopeptide repeat domain"/>
    <property type="match status" value="1"/>
</dbReference>
<evidence type="ECO:0000256" key="2">
    <source>
        <dbReference type="ARBA" id="ARBA00022737"/>
    </source>
</evidence>
<dbReference type="GO" id="GO:0060090">
    <property type="term" value="F:molecular adaptor activity"/>
    <property type="evidence" value="ECO:0007669"/>
    <property type="project" value="TreeGrafter"/>
</dbReference>
<dbReference type="GO" id="GO:0016020">
    <property type="term" value="C:membrane"/>
    <property type="evidence" value="ECO:0007669"/>
    <property type="project" value="TreeGrafter"/>
</dbReference>
<dbReference type="InterPro" id="IPR047150">
    <property type="entry name" value="SGT"/>
</dbReference>
<dbReference type="AlphaFoldDB" id="A0A1L0BAD7"/>
<feature type="domain" description="SGTA homodimerisation" evidence="6">
    <location>
        <begin position="4"/>
        <end position="67"/>
    </location>
</feature>
<dbReference type="FunFam" id="1.20.5.420:FF:000005">
    <property type="entry name" value="Hsc70 cochaperone (SGT), putative"/>
    <property type="match status" value="1"/>
</dbReference>
<dbReference type="Gene3D" id="1.20.5.420">
    <property type="entry name" value="Immunoglobulin FC, subunit C"/>
    <property type="match status" value="1"/>
</dbReference>
<keyword evidence="2" id="KW-0677">Repeat</keyword>
<dbReference type="PROSITE" id="PS50005">
    <property type="entry name" value="TPR"/>
    <property type="match status" value="2"/>
</dbReference>
<organism evidence="7 8">
    <name type="scientific">Sungouiella intermedia</name>
    <dbReference type="NCBI Taxonomy" id="45354"/>
    <lineage>
        <taxon>Eukaryota</taxon>
        <taxon>Fungi</taxon>
        <taxon>Dikarya</taxon>
        <taxon>Ascomycota</taxon>
        <taxon>Saccharomycotina</taxon>
        <taxon>Pichiomycetes</taxon>
        <taxon>Metschnikowiaceae</taxon>
        <taxon>Sungouiella</taxon>
    </lineage>
</organism>
<dbReference type="Pfam" id="PF13414">
    <property type="entry name" value="TPR_11"/>
    <property type="match status" value="1"/>
</dbReference>
<dbReference type="SMART" id="SM00028">
    <property type="entry name" value="TPR"/>
    <property type="match status" value="3"/>
</dbReference>
<feature type="repeat" description="TPR" evidence="4">
    <location>
        <begin position="125"/>
        <end position="158"/>
    </location>
</feature>
<dbReference type="GO" id="GO:0006620">
    <property type="term" value="P:post-translational protein targeting to endoplasmic reticulum membrane"/>
    <property type="evidence" value="ECO:0007669"/>
    <property type="project" value="TreeGrafter"/>
</dbReference>
<keyword evidence="8" id="KW-1185">Reference proteome</keyword>
<evidence type="ECO:0000256" key="5">
    <source>
        <dbReference type="SAM" id="MobiDB-lite"/>
    </source>
</evidence>
<feature type="region of interest" description="Disordered" evidence="5">
    <location>
        <begin position="204"/>
        <end position="241"/>
    </location>
</feature>
<protein>
    <submittedName>
        <fullName evidence="7">CIC11C00000004491</fullName>
    </submittedName>
</protein>
<dbReference type="PANTHER" id="PTHR45831">
    <property type="entry name" value="LD24721P"/>
    <property type="match status" value="1"/>
</dbReference>
<dbReference type="OrthoDB" id="2335338at2759"/>
<keyword evidence="3 4" id="KW-0802">TPR repeat</keyword>
<dbReference type="InterPro" id="IPR019734">
    <property type="entry name" value="TPR_rpt"/>
</dbReference>
<evidence type="ECO:0000313" key="8">
    <source>
        <dbReference type="Proteomes" id="UP000182334"/>
    </source>
</evidence>
<feature type="repeat" description="TPR" evidence="4">
    <location>
        <begin position="91"/>
        <end position="124"/>
    </location>
</feature>
<evidence type="ECO:0000259" key="6">
    <source>
        <dbReference type="Pfam" id="PF16546"/>
    </source>
</evidence>
<dbReference type="PANTHER" id="PTHR45831:SF2">
    <property type="entry name" value="LD24721P"/>
    <property type="match status" value="1"/>
</dbReference>
<proteinExistence type="inferred from homology"/>
<gene>
    <name evidence="7" type="ORF">SAMEA4029010_CIC11G00000004491</name>
</gene>
<reference evidence="7 8" key="1">
    <citation type="submission" date="2016-10" db="EMBL/GenBank/DDBJ databases">
        <authorList>
            <person name="de Groot N.N."/>
        </authorList>
    </citation>
    <scope>NUCLEOTIDE SEQUENCE [LARGE SCALE GENOMIC DNA]</scope>
    <source>
        <strain evidence="7 8">CBS 141442</strain>
    </source>
</reference>
<evidence type="ECO:0000256" key="3">
    <source>
        <dbReference type="ARBA" id="ARBA00022803"/>
    </source>
</evidence>
<evidence type="ECO:0000256" key="1">
    <source>
        <dbReference type="ARBA" id="ARBA00008175"/>
    </source>
</evidence>
<dbReference type="InterPro" id="IPR011990">
    <property type="entry name" value="TPR-like_helical_dom_sf"/>
</dbReference>
<evidence type="ECO:0000313" key="7">
    <source>
        <dbReference type="EMBL" id="SGZ47431.1"/>
    </source>
</evidence>
<dbReference type="EMBL" id="LT635756">
    <property type="protein sequence ID" value="SGZ47431.1"/>
    <property type="molecule type" value="Genomic_DNA"/>
</dbReference>
<dbReference type="STRING" id="45354.A0A1L0BAD7"/>
<dbReference type="GO" id="GO:0072380">
    <property type="term" value="C:TRC complex"/>
    <property type="evidence" value="ECO:0007669"/>
    <property type="project" value="TreeGrafter"/>
</dbReference>
<name>A0A1L0BAD7_9ASCO</name>
<dbReference type="SUPFAM" id="SSF48452">
    <property type="entry name" value="TPR-like"/>
    <property type="match status" value="1"/>
</dbReference>
<comment type="similarity">
    <text evidence="1">Belongs to the SGT family.</text>
</comment>
<evidence type="ECO:0000256" key="4">
    <source>
        <dbReference type="PROSITE-ProRule" id="PRU00339"/>
    </source>
</evidence>
<accession>A0A1L0BAD7</accession>